<sequence length="46" mass="5526">MENLSDELLVESYIKARKLNLSQDFLSLIKKEIDKRSLNNKIKQYR</sequence>
<comment type="caution">
    <text evidence="1">The sequence shown here is derived from an EMBL/GenBank/DDBJ whole genome shotgun (WGS) entry which is preliminary data.</text>
</comment>
<reference evidence="1" key="2">
    <citation type="submission" date="2020-09" db="EMBL/GenBank/DDBJ databases">
        <authorList>
            <person name="Sun Q."/>
            <person name="Ohkuma M."/>
        </authorList>
    </citation>
    <scope>NUCLEOTIDE SEQUENCE</scope>
    <source>
        <strain evidence="1">JCM 17251</strain>
    </source>
</reference>
<protein>
    <submittedName>
        <fullName evidence="1">Sporulation inhibitor sda</fullName>
    </submittedName>
</protein>
<reference evidence="1" key="1">
    <citation type="journal article" date="2014" name="Int. J. Syst. Evol. Microbiol.">
        <title>Complete genome sequence of Corynebacterium casei LMG S-19264T (=DSM 44701T), isolated from a smear-ripened cheese.</title>
        <authorList>
            <consortium name="US DOE Joint Genome Institute (JGI-PGF)"/>
            <person name="Walter F."/>
            <person name="Albersmeier A."/>
            <person name="Kalinowski J."/>
            <person name="Ruckert C."/>
        </authorList>
    </citation>
    <scope>NUCLEOTIDE SEQUENCE</scope>
    <source>
        <strain evidence="1">JCM 17251</strain>
    </source>
</reference>
<dbReference type="Pfam" id="PF08970">
    <property type="entry name" value="Sda"/>
    <property type="match status" value="1"/>
</dbReference>
<keyword evidence="2" id="KW-1185">Reference proteome</keyword>
<dbReference type="SUPFAM" id="SSF100985">
    <property type="entry name" value="Sporulation inhibitor Sda"/>
    <property type="match status" value="1"/>
</dbReference>
<organism evidence="1 2">
    <name type="scientific">Oceanobacillus indicireducens</name>
    <dbReference type="NCBI Taxonomy" id="1004261"/>
    <lineage>
        <taxon>Bacteria</taxon>
        <taxon>Bacillati</taxon>
        <taxon>Bacillota</taxon>
        <taxon>Bacilli</taxon>
        <taxon>Bacillales</taxon>
        <taxon>Bacillaceae</taxon>
        <taxon>Oceanobacillus</taxon>
    </lineage>
</organism>
<dbReference type="InterPro" id="IPR036916">
    <property type="entry name" value="Sda_sf"/>
</dbReference>
<accession>A0A918D0R3</accession>
<evidence type="ECO:0000313" key="1">
    <source>
        <dbReference type="EMBL" id="GGN54770.1"/>
    </source>
</evidence>
<name>A0A918D0R3_9BACI</name>
<evidence type="ECO:0000313" key="2">
    <source>
        <dbReference type="Proteomes" id="UP000624041"/>
    </source>
</evidence>
<dbReference type="RefSeq" id="WP_156856337.1">
    <property type="nucleotide sequence ID" value="NZ_BMOS01000007.1"/>
</dbReference>
<dbReference type="Proteomes" id="UP000624041">
    <property type="component" value="Unassembled WGS sequence"/>
</dbReference>
<dbReference type="AlphaFoldDB" id="A0A918D0R3"/>
<dbReference type="EMBL" id="BMOS01000007">
    <property type="protein sequence ID" value="GGN54770.1"/>
    <property type="molecule type" value="Genomic_DNA"/>
</dbReference>
<gene>
    <name evidence="1" type="primary">sda</name>
    <name evidence="1" type="ORF">GCM10007971_12860</name>
</gene>
<dbReference type="Gene3D" id="1.10.287.1100">
    <property type="entry name" value="Sporulation inhibitor A"/>
    <property type="match status" value="1"/>
</dbReference>
<proteinExistence type="predicted"/>
<dbReference type="InterPro" id="IPR015064">
    <property type="entry name" value="Sda"/>
</dbReference>